<dbReference type="Proteomes" id="UP001230051">
    <property type="component" value="Unassembled WGS sequence"/>
</dbReference>
<comment type="caution">
    <text evidence="5">The sequence shown here is derived from an EMBL/GenBank/DDBJ whole genome shotgun (WGS) entry which is preliminary data.</text>
</comment>
<name>A0AAD8CMG6_ACIOX</name>
<sequence length="388" mass="42514">TVNDDMTVACGPQFITMTVNLCTALYAGFDPTGLAVNSRHNDSQCKGLIDSKVTPPVIRYSLPVNGTLDNICSNSIQASGELPFKSSSIHPTYSFSSIQSVVISGYIDTPQSTSGLISYSTDLYYGFSCRYPLEYILNNTQIITSSVSVAVNGNNGTFISTLSMKLYNDSSYTYPLSVPETGIPLKTKIFVQVRASNLTGSFYVLLDHCFATPDPFNMTLTERHDFFIGCSKDNQTTIIQNGDGLTSQFRFDAFRFLQHRDRKLSSIYLHCVTRLCQPSTCKDLKAACINSTRRRRDAETQPLGSAETVTVSAGPIFTKELDTLGEISAQQSVYHETLQETLTGLVVGVVFAVLLAVAAVLGGWFIFKKYHVGARKPGLEGYPDQGFN</sequence>
<evidence type="ECO:0000256" key="3">
    <source>
        <dbReference type="SAM" id="Phobius"/>
    </source>
</evidence>
<keyword evidence="1" id="KW-0732">Signal</keyword>
<evidence type="ECO:0000313" key="6">
    <source>
        <dbReference type="Proteomes" id="UP001230051"/>
    </source>
</evidence>
<feature type="domain" description="ZP" evidence="4">
    <location>
        <begin position="9"/>
        <end position="295"/>
    </location>
</feature>
<keyword evidence="6" id="KW-1185">Reference proteome</keyword>
<dbReference type="SMART" id="SM00241">
    <property type="entry name" value="ZP"/>
    <property type="match status" value="1"/>
</dbReference>
<reference evidence="5" key="1">
    <citation type="submission" date="2022-02" db="EMBL/GenBank/DDBJ databases">
        <title>Atlantic sturgeon de novo genome assembly.</title>
        <authorList>
            <person name="Stock M."/>
            <person name="Klopp C."/>
            <person name="Guiguen Y."/>
            <person name="Cabau C."/>
            <person name="Parinello H."/>
            <person name="Santidrian Yebra-Pimentel E."/>
            <person name="Kuhl H."/>
            <person name="Dirks R.P."/>
            <person name="Guessner J."/>
            <person name="Wuertz S."/>
            <person name="Du K."/>
            <person name="Schartl M."/>
        </authorList>
    </citation>
    <scope>NUCLEOTIDE SEQUENCE</scope>
    <source>
        <strain evidence="5">STURGEONOMICS-FGT-2020</strain>
        <tissue evidence="5">Whole blood</tissue>
    </source>
</reference>
<organism evidence="5 6">
    <name type="scientific">Acipenser oxyrinchus oxyrinchus</name>
    <dbReference type="NCBI Taxonomy" id="40147"/>
    <lineage>
        <taxon>Eukaryota</taxon>
        <taxon>Metazoa</taxon>
        <taxon>Chordata</taxon>
        <taxon>Craniata</taxon>
        <taxon>Vertebrata</taxon>
        <taxon>Euteleostomi</taxon>
        <taxon>Actinopterygii</taxon>
        <taxon>Chondrostei</taxon>
        <taxon>Acipenseriformes</taxon>
        <taxon>Acipenseridae</taxon>
        <taxon>Acipenser</taxon>
    </lineage>
</organism>
<dbReference type="Gene3D" id="2.60.40.4100">
    <property type="entry name" value="Zona pellucida, ZP-C domain"/>
    <property type="match status" value="1"/>
</dbReference>
<keyword evidence="3" id="KW-1133">Transmembrane helix</keyword>
<dbReference type="InterPro" id="IPR055355">
    <property type="entry name" value="ZP-C"/>
</dbReference>
<keyword evidence="3" id="KW-0472">Membrane</keyword>
<dbReference type="InterPro" id="IPR055356">
    <property type="entry name" value="ZP-N"/>
</dbReference>
<evidence type="ECO:0000313" key="5">
    <source>
        <dbReference type="EMBL" id="KAK1153506.1"/>
    </source>
</evidence>
<evidence type="ECO:0000256" key="1">
    <source>
        <dbReference type="ARBA" id="ARBA00022729"/>
    </source>
</evidence>
<keyword evidence="3" id="KW-0812">Transmembrane</keyword>
<dbReference type="InterPro" id="IPR042235">
    <property type="entry name" value="ZP-C_dom"/>
</dbReference>
<proteinExistence type="predicted"/>
<dbReference type="EMBL" id="JAGXEW010000041">
    <property type="protein sequence ID" value="KAK1153506.1"/>
    <property type="molecule type" value="Genomic_DNA"/>
</dbReference>
<dbReference type="PANTHER" id="PTHR14002">
    <property type="entry name" value="ENDOGLIN/TGF-BETA RECEPTOR TYPE III"/>
    <property type="match status" value="1"/>
</dbReference>
<feature type="transmembrane region" description="Helical" evidence="3">
    <location>
        <begin position="342"/>
        <end position="367"/>
    </location>
</feature>
<dbReference type="AlphaFoldDB" id="A0AAD8CMG6"/>
<dbReference type="InterPro" id="IPR001507">
    <property type="entry name" value="ZP_dom"/>
</dbReference>
<protein>
    <submittedName>
        <fullName evidence="5">Zona pellucida-like domain-containing protein 1</fullName>
    </submittedName>
</protein>
<gene>
    <name evidence="5" type="primary">ZPLD1</name>
    <name evidence="5" type="ORF">AOXY_G30029</name>
</gene>
<dbReference type="PROSITE" id="PS51034">
    <property type="entry name" value="ZP_2"/>
    <property type="match status" value="1"/>
</dbReference>
<feature type="non-terminal residue" evidence="5">
    <location>
        <position position="388"/>
    </location>
</feature>
<keyword evidence="2" id="KW-1015">Disulfide bond</keyword>
<evidence type="ECO:0000259" key="4">
    <source>
        <dbReference type="PROSITE" id="PS51034"/>
    </source>
</evidence>
<dbReference type="Pfam" id="PF23344">
    <property type="entry name" value="ZP-N"/>
    <property type="match status" value="1"/>
</dbReference>
<dbReference type="PANTHER" id="PTHR14002:SF14">
    <property type="entry name" value="SI:DKEY-103G5.3"/>
    <property type="match status" value="1"/>
</dbReference>
<dbReference type="Pfam" id="PF00100">
    <property type="entry name" value="Zona_pellucida"/>
    <property type="match status" value="1"/>
</dbReference>
<evidence type="ECO:0000256" key="2">
    <source>
        <dbReference type="ARBA" id="ARBA00023157"/>
    </source>
</evidence>
<accession>A0AAD8CMG6</accession>